<dbReference type="AlphaFoldDB" id="A0A0B6ZKI5"/>
<keyword evidence="6" id="KW-0472">Membrane</keyword>
<evidence type="ECO:0000256" key="6">
    <source>
        <dbReference type="SAM" id="Phobius"/>
    </source>
</evidence>
<keyword evidence="2" id="KW-0677">Repeat</keyword>
<name>A0A0B6ZKI5_9EUPU</name>
<proteinExistence type="predicted"/>
<keyword evidence="1" id="KW-0732">Signal</keyword>
<dbReference type="Gene3D" id="2.60.40.10">
    <property type="entry name" value="Immunoglobulins"/>
    <property type="match status" value="3"/>
</dbReference>
<feature type="non-terminal residue" evidence="8">
    <location>
        <position position="1"/>
    </location>
</feature>
<dbReference type="InterPro" id="IPR013783">
    <property type="entry name" value="Ig-like_fold"/>
</dbReference>
<organism evidence="8">
    <name type="scientific">Arion vulgaris</name>
    <dbReference type="NCBI Taxonomy" id="1028688"/>
    <lineage>
        <taxon>Eukaryota</taxon>
        <taxon>Metazoa</taxon>
        <taxon>Spiralia</taxon>
        <taxon>Lophotrochozoa</taxon>
        <taxon>Mollusca</taxon>
        <taxon>Gastropoda</taxon>
        <taxon>Heterobranchia</taxon>
        <taxon>Euthyneura</taxon>
        <taxon>Panpulmonata</taxon>
        <taxon>Eupulmonata</taxon>
        <taxon>Stylommatophora</taxon>
        <taxon>Helicina</taxon>
        <taxon>Arionoidea</taxon>
        <taxon>Arionidae</taxon>
        <taxon>Arion</taxon>
    </lineage>
</organism>
<evidence type="ECO:0000256" key="4">
    <source>
        <dbReference type="ARBA" id="ARBA00023170"/>
    </source>
</evidence>
<accession>A0A0B6ZKI5</accession>
<keyword evidence="3" id="KW-1015">Disulfide bond</keyword>
<evidence type="ECO:0000256" key="5">
    <source>
        <dbReference type="ARBA" id="ARBA00023180"/>
    </source>
</evidence>
<dbReference type="GO" id="GO:0009897">
    <property type="term" value="C:external side of plasma membrane"/>
    <property type="evidence" value="ECO:0007669"/>
    <property type="project" value="TreeGrafter"/>
</dbReference>
<evidence type="ECO:0000256" key="2">
    <source>
        <dbReference type="ARBA" id="ARBA00022737"/>
    </source>
</evidence>
<dbReference type="PANTHER" id="PTHR23036">
    <property type="entry name" value="CYTOKINE RECEPTOR"/>
    <property type="match status" value="1"/>
</dbReference>
<dbReference type="InterPro" id="IPR003961">
    <property type="entry name" value="FN3_dom"/>
</dbReference>
<dbReference type="SUPFAM" id="SSF49265">
    <property type="entry name" value="Fibronectin type III"/>
    <property type="match status" value="1"/>
</dbReference>
<dbReference type="EMBL" id="HACG01021506">
    <property type="protein sequence ID" value="CEK68371.1"/>
    <property type="molecule type" value="Transcribed_RNA"/>
</dbReference>
<feature type="domain" description="Fibronectin type-III" evidence="7">
    <location>
        <begin position="416"/>
        <end position="519"/>
    </location>
</feature>
<dbReference type="PROSITE" id="PS50853">
    <property type="entry name" value="FN3"/>
    <property type="match status" value="2"/>
</dbReference>
<dbReference type="SMART" id="SM00060">
    <property type="entry name" value="FN3"/>
    <property type="match status" value="2"/>
</dbReference>
<sequence>SRSYGEQQDCPNGSKTSCFWNKEKYYHGHQYVIVIEVRTIVEGKELMFEQSPQFRVETFLYETNNTLETIFADVEPAPVDNFQASVVNSSCVNLNWTHSAENNQKFFVAQSRILGRYKWNEIILNQDRKLKKKFQSPVCGLIPFTDYEFRMSALPYPIETKEPVIQGYRSEWRMVATKTFEDVPGAAPKICSGCFHEKKCSNNESLHCVQIYWQDLAENEKHGILNSYNITISKIETGLSNSLLKPVIESRPLTSVNLKLPSTNQDFEISICPSTSKGFSRSYSSLFLPSAKRKPNAPSSFLVETDNKANEGKDVVFFLSWAPLNVDDKTRLKYTNITIVWCYGNRDDAECKGDIQWVQLPADQVTYELNTGADEHENSAVLIGITAEVSSHGRTVSSGINWSTCTYVRNQPPQNPPKNVHESHKHPANGLTILWEKFECSLEKSFITQYVVRYCVSYDDQICMEKEKSQTISNTASGVTLEDLKEDARYKVTVIAVSSAGLGPSQPILTKAVKSSPPDYAAKETVAITVAISVCLLALITLVILGRYLYSRRSNVPKVDDLIQPYAQSPADISNKMQHGFQNRPLPNPPTEQ</sequence>
<dbReference type="Pfam" id="PF00041">
    <property type="entry name" value="fn3"/>
    <property type="match status" value="1"/>
</dbReference>
<protein>
    <recommendedName>
        <fullName evidence="7">Fibronectin type-III domain-containing protein</fullName>
    </recommendedName>
</protein>
<dbReference type="GO" id="GO:0019955">
    <property type="term" value="F:cytokine binding"/>
    <property type="evidence" value="ECO:0007669"/>
    <property type="project" value="TreeGrafter"/>
</dbReference>
<keyword evidence="5" id="KW-0325">Glycoprotein</keyword>
<dbReference type="InterPro" id="IPR050379">
    <property type="entry name" value="Type-I_Cytokine_Rcpt"/>
</dbReference>
<evidence type="ECO:0000313" key="8">
    <source>
        <dbReference type="EMBL" id="CEK68371.1"/>
    </source>
</evidence>
<evidence type="ECO:0000256" key="1">
    <source>
        <dbReference type="ARBA" id="ARBA00022729"/>
    </source>
</evidence>
<evidence type="ECO:0000259" key="7">
    <source>
        <dbReference type="PROSITE" id="PS50853"/>
    </source>
</evidence>
<dbReference type="PANTHER" id="PTHR23036:SF151">
    <property type="entry name" value="FIBRONECTIN TYPE-III DOMAIN-CONTAINING PROTEIN"/>
    <property type="match status" value="1"/>
</dbReference>
<reference evidence="8" key="1">
    <citation type="submission" date="2014-12" db="EMBL/GenBank/DDBJ databases">
        <title>Insight into the proteome of Arion vulgaris.</title>
        <authorList>
            <person name="Aradska J."/>
            <person name="Bulat T."/>
            <person name="Smidak R."/>
            <person name="Sarate P."/>
            <person name="Gangsoo J."/>
            <person name="Sialana F."/>
            <person name="Bilban M."/>
            <person name="Lubec G."/>
        </authorList>
    </citation>
    <scope>NUCLEOTIDE SEQUENCE</scope>
    <source>
        <tissue evidence="8">Skin</tissue>
    </source>
</reference>
<dbReference type="InterPro" id="IPR036116">
    <property type="entry name" value="FN3_sf"/>
</dbReference>
<keyword evidence="6" id="KW-0812">Transmembrane</keyword>
<feature type="domain" description="Fibronectin type-III" evidence="7">
    <location>
        <begin position="78"/>
        <end position="182"/>
    </location>
</feature>
<keyword evidence="4" id="KW-0675">Receptor</keyword>
<keyword evidence="6" id="KW-1133">Transmembrane helix</keyword>
<feature type="non-terminal residue" evidence="8">
    <location>
        <position position="593"/>
    </location>
</feature>
<dbReference type="CDD" id="cd00063">
    <property type="entry name" value="FN3"/>
    <property type="match status" value="2"/>
</dbReference>
<gene>
    <name evidence="8" type="primary">ORF66102</name>
</gene>
<dbReference type="GO" id="GO:0004896">
    <property type="term" value="F:cytokine receptor activity"/>
    <property type="evidence" value="ECO:0007669"/>
    <property type="project" value="TreeGrafter"/>
</dbReference>
<dbReference type="GO" id="GO:0043235">
    <property type="term" value="C:receptor complex"/>
    <property type="evidence" value="ECO:0007669"/>
    <property type="project" value="TreeGrafter"/>
</dbReference>
<feature type="transmembrane region" description="Helical" evidence="6">
    <location>
        <begin position="526"/>
        <end position="550"/>
    </location>
</feature>
<evidence type="ECO:0000256" key="3">
    <source>
        <dbReference type="ARBA" id="ARBA00023157"/>
    </source>
</evidence>